<proteinExistence type="predicted"/>
<keyword evidence="3" id="KW-1185">Reference proteome</keyword>
<dbReference type="InterPro" id="IPR016181">
    <property type="entry name" value="Acyl_CoA_acyltransferase"/>
</dbReference>
<dbReference type="AlphaFoldDB" id="A0A368JX71"/>
<dbReference type="EMBL" id="QOZG01000032">
    <property type="protein sequence ID" value="RCS21484.1"/>
    <property type="molecule type" value="Genomic_DNA"/>
</dbReference>
<accession>A0A368JX71</accession>
<dbReference type="GO" id="GO:0016747">
    <property type="term" value="F:acyltransferase activity, transferring groups other than amino-acyl groups"/>
    <property type="evidence" value="ECO:0007669"/>
    <property type="project" value="InterPro"/>
</dbReference>
<dbReference type="CDD" id="cd04301">
    <property type="entry name" value="NAT_SF"/>
    <property type="match status" value="1"/>
</dbReference>
<dbReference type="Gene3D" id="3.40.630.30">
    <property type="match status" value="1"/>
</dbReference>
<name>A0A368JX71_9HYPH</name>
<dbReference type="Proteomes" id="UP000253420">
    <property type="component" value="Unassembled WGS sequence"/>
</dbReference>
<dbReference type="SUPFAM" id="SSF55729">
    <property type="entry name" value="Acyl-CoA N-acyltransferases (Nat)"/>
    <property type="match status" value="1"/>
</dbReference>
<evidence type="ECO:0000313" key="2">
    <source>
        <dbReference type="EMBL" id="RCS21484.1"/>
    </source>
</evidence>
<dbReference type="RefSeq" id="WP_114442871.1">
    <property type="nucleotide sequence ID" value="NZ_QOZG01000032.1"/>
</dbReference>
<reference evidence="2 3" key="1">
    <citation type="submission" date="2018-07" db="EMBL/GenBank/DDBJ databases">
        <title>The draft genome of Phyllobacterium salinisoli.</title>
        <authorList>
            <person name="Liu L."/>
            <person name="Li L."/>
            <person name="Zhang X."/>
            <person name="Liang L."/>
        </authorList>
    </citation>
    <scope>NUCLEOTIDE SEQUENCE [LARGE SCALE GENOMIC DNA]</scope>
    <source>
        <strain evidence="2 3">LLAN61</strain>
    </source>
</reference>
<dbReference type="InterPro" id="IPR000182">
    <property type="entry name" value="GNAT_dom"/>
</dbReference>
<keyword evidence="2" id="KW-0808">Transferase</keyword>
<evidence type="ECO:0000313" key="3">
    <source>
        <dbReference type="Proteomes" id="UP000253420"/>
    </source>
</evidence>
<feature type="domain" description="N-acetyltransferase" evidence="1">
    <location>
        <begin position="10"/>
        <end position="149"/>
    </location>
</feature>
<dbReference type="PROSITE" id="PS51186">
    <property type="entry name" value="GNAT"/>
    <property type="match status" value="1"/>
</dbReference>
<protein>
    <submittedName>
        <fullName evidence="2">GNAT family N-acetyltransferase</fullName>
    </submittedName>
</protein>
<evidence type="ECO:0000259" key="1">
    <source>
        <dbReference type="PROSITE" id="PS51186"/>
    </source>
</evidence>
<sequence>MSHDCNLIAINEYEIDPAKTTKIVSLLDECFPDTFDGRSYFKQLPHFRYLVFQNEALIGHMGVDHRVIKAGGKAIRIFGIIDLCVKPDHRRTGIAGRLLRSVEALAEKSNVDFLVLMGDDDTLYKSNGFEHVSPAMTRWLAVEDVESVSVIEKDLSNCFLIKGMKSDNWPKGKIDMLGHLF</sequence>
<organism evidence="2 3">
    <name type="scientific">Phyllobacterium salinisoli</name>
    <dbReference type="NCBI Taxonomy" id="1899321"/>
    <lineage>
        <taxon>Bacteria</taxon>
        <taxon>Pseudomonadati</taxon>
        <taxon>Pseudomonadota</taxon>
        <taxon>Alphaproteobacteria</taxon>
        <taxon>Hyphomicrobiales</taxon>
        <taxon>Phyllobacteriaceae</taxon>
        <taxon>Phyllobacterium</taxon>
    </lineage>
</organism>
<dbReference type="Pfam" id="PF13527">
    <property type="entry name" value="Acetyltransf_9"/>
    <property type="match status" value="1"/>
</dbReference>
<gene>
    <name evidence="2" type="ORF">DUT91_23710</name>
</gene>
<comment type="caution">
    <text evidence="2">The sequence shown here is derived from an EMBL/GenBank/DDBJ whole genome shotgun (WGS) entry which is preliminary data.</text>
</comment>
<dbReference type="OrthoDB" id="9805924at2"/>